<proteinExistence type="predicted"/>
<dbReference type="EMBL" id="JABFAF010000002">
    <property type="protein sequence ID" value="MBA0848975.1"/>
    <property type="molecule type" value="Genomic_DNA"/>
</dbReference>
<evidence type="ECO:0000313" key="2">
    <source>
        <dbReference type="Proteomes" id="UP000593576"/>
    </source>
</evidence>
<evidence type="ECO:0000313" key="1">
    <source>
        <dbReference type="EMBL" id="MBA0848975.1"/>
    </source>
</evidence>
<sequence length="35" mass="3853">MAESFPPFDSLVLRMLVLRMSDCLSPTLIAQPESG</sequence>
<comment type="caution">
    <text evidence="1">The sequence shown here is derived from an EMBL/GenBank/DDBJ whole genome shotgun (WGS) entry which is preliminary data.</text>
</comment>
<dbReference type="AlphaFoldDB" id="A0A7J9KR38"/>
<accession>A0A7J9KR38</accession>
<reference evidence="1 2" key="1">
    <citation type="journal article" date="2019" name="Genome Biol. Evol.">
        <title>Insights into the evolution of the New World diploid cottons (Gossypium, subgenus Houzingenia) based on genome sequencing.</title>
        <authorList>
            <person name="Grover C.E."/>
            <person name="Arick M.A. 2nd"/>
            <person name="Thrash A."/>
            <person name="Conover J.L."/>
            <person name="Sanders W.S."/>
            <person name="Peterson D.G."/>
            <person name="Frelichowski J.E."/>
            <person name="Scheffler J.A."/>
            <person name="Scheffler B.E."/>
            <person name="Wendel J.F."/>
        </authorList>
    </citation>
    <scope>NUCLEOTIDE SEQUENCE [LARGE SCALE GENOMIC DNA]</scope>
    <source>
        <strain evidence="1">1</strain>
        <tissue evidence="1">Leaf</tissue>
    </source>
</reference>
<protein>
    <submittedName>
        <fullName evidence="1">Uncharacterized protein</fullName>
    </submittedName>
</protein>
<name>A0A7J9KR38_GOSSC</name>
<dbReference type="Proteomes" id="UP000593576">
    <property type="component" value="Unassembled WGS sequence"/>
</dbReference>
<gene>
    <name evidence="1" type="ORF">Goshw_009426</name>
</gene>
<organism evidence="1 2">
    <name type="scientific">Gossypium schwendimanii</name>
    <name type="common">Cotton</name>
    <dbReference type="NCBI Taxonomy" id="34291"/>
    <lineage>
        <taxon>Eukaryota</taxon>
        <taxon>Viridiplantae</taxon>
        <taxon>Streptophyta</taxon>
        <taxon>Embryophyta</taxon>
        <taxon>Tracheophyta</taxon>
        <taxon>Spermatophyta</taxon>
        <taxon>Magnoliopsida</taxon>
        <taxon>eudicotyledons</taxon>
        <taxon>Gunneridae</taxon>
        <taxon>Pentapetalae</taxon>
        <taxon>rosids</taxon>
        <taxon>malvids</taxon>
        <taxon>Malvales</taxon>
        <taxon>Malvaceae</taxon>
        <taxon>Malvoideae</taxon>
        <taxon>Gossypium</taxon>
    </lineage>
</organism>
<dbReference type="OrthoDB" id="999211at2759"/>
<keyword evidence="2" id="KW-1185">Reference proteome</keyword>